<gene>
    <name evidence="1" type="ORF">CSKR_106027</name>
</gene>
<keyword evidence="2" id="KW-1185">Reference proteome</keyword>
<proteinExistence type="predicted"/>
<dbReference type="InParanoid" id="A0A419PBW5"/>
<comment type="caution">
    <text evidence="1">The sequence shown here is derived from an EMBL/GenBank/DDBJ whole genome shotgun (WGS) entry which is preliminary data.</text>
</comment>
<evidence type="ECO:0000313" key="1">
    <source>
        <dbReference type="EMBL" id="KAG5454635.1"/>
    </source>
</evidence>
<evidence type="ECO:0000313" key="2">
    <source>
        <dbReference type="Proteomes" id="UP000286415"/>
    </source>
</evidence>
<dbReference type="AlphaFoldDB" id="A0A419PBW5"/>
<reference evidence="1 2" key="1">
    <citation type="journal article" date="2018" name="Biotechnol. Adv.">
        <title>Improved genomic resources and new bioinformatic workflow for the carcinogenic parasite Clonorchis sinensis: Biotechnological implications.</title>
        <authorList>
            <person name="Wang D."/>
            <person name="Korhonen P.K."/>
            <person name="Gasser R.B."/>
            <person name="Young N.D."/>
        </authorList>
    </citation>
    <scope>NUCLEOTIDE SEQUENCE [LARGE SCALE GENOMIC DNA]</scope>
    <source>
        <strain evidence="1">Cs-k2</strain>
    </source>
</reference>
<dbReference type="OrthoDB" id="10051416at2759"/>
<protein>
    <submittedName>
        <fullName evidence="1">Uncharacterized protein</fullName>
    </submittedName>
</protein>
<dbReference type="EMBL" id="NIRI02000005">
    <property type="protein sequence ID" value="KAG5454635.1"/>
    <property type="molecule type" value="Genomic_DNA"/>
</dbReference>
<dbReference type="Proteomes" id="UP000286415">
    <property type="component" value="Unassembled WGS sequence"/>
</dbReference>
<reference evidence="1 2" key="2">
    <citation type="journal article" date="2021" name="Genomics">
        <title>High-quality reference genome for Clonorchis sinensis.</title>
        <authorList>
            <person name="Young N.D."/>
            <person name="Stroehlein A.J."/>
            <person name="Kinkar L."/>
            <person name="Wang T."/>
            <person name="Sohn W.M."/>
            <person name="Chang B.C.H."/>
            <person name="Kaur P."/>
            <person name="Weisz D."/>
            <person name="Dudchenko O."/>
            <person name="Aiden E.L."/>
            <person name="Korhonen P.K."/>
            <person name="Gasser R.B."/>
        </authorList>
    </citation>
    <scope>NUCLEOTIDE SEQUENCE [LARGE SCALE GENOMIC DNA]</scope>
    <source>
        <strain evidence="1">Cs-k2</strain>
    </source>
</reference>
<organism evidence="1 2">
    <name type="scientific">Clonorchis sinensis</name>
    <name type="common">Chinese liver fluke</name>
    <dbReference type="NCBI Taxonomy" id="79923"/>
    <lineage>
        <taxon>Eukaryota</taxon>
        <taxon>Metazoa</taxon>
        <taxon>Spiralia</taxon>
        <taxon>Lophotrochozoa</taxon>
        <taxon>Platyhelminthes</taxon>
        <taxon>Trematoda</taxon>
        <taxon>Digenea</taxon>
        <taxon>Opisthorchiida</taxon>
        <taxon>Opisthorchiata</taxon>
        <taxon>Opisthorchiidae</taxon>
        <taxon>Clonorchis</taxon>
    </lineage>
</organism>
<sequence>MDDTRDYQREVPWLEVKHGFSISLIEENRTAFQKLGRNTDPFILNLRFTVSGSNKSMQSVLVALSFAIMMRITPTTAFEETIVPEVSKPLGGTSAPLCVSKAQMTKFGALKQACKIPQPKKGRTMLNAHQGAVRARTVKTRTSGTKCPSYWCEIQWQESTLNAMEYPAVNSALTNVCVLCIYGARWPRWLEREFTDRKVPTSASRLPLSRLGQPGSIPALVQPSGGMAVRHRKGATAEQLNTQIDCTDRFNDLLYAAGEEVKQKFIIL</sequence>
<accession>A0A419PBW5</accession>
<name>A0A419PBW5_CLOSI</name>